<reference evidence="1 2" key="1">
    <citation type="submission" date="2019-08" db="EMBL/GenBank/DDBJ databases">
        <title>Bacterial whole genome sequence for Glaciihabitans sp. CHu50b-6-2.</title>
        <authorList>
            <person name="Jin L."/>
        </authorList>
    </citation>
    <scope>NUCLEOTIDE SEQUENCE [LARGE SCALE GENOMIC DNA]</scope>
    <source>
        <strain evidence="1 2">CHu50b-6-2</strain>
    </source>
</reference>
<dbReference type="EMBL" id="VRMG01000009">
    <property type="protein sequence ID" value="TXN29442.1"/>
    <property type="molecule type" value="Genomic_DNA"/>
</dbReference>
<name>A0A5C8UM61_9MICO</name>
<sequence>MNWWIFGAVVLGVVVLGYLAQRFGLIDLSGHDKPKSSGTGAGLIGIGDEVFAPARHEAAMELDRQTILPAPAPVAGDPDRGIYNGQVKIDLNRGSRRS</sequence>
<dbReference type="AlphaFoldDB" id="A0A5C8UM61"/>
<dbReference type="Proteomes" id="UP000321379">
    <property type="component" value="Unassembled WGS sequence"/>
</dbReference>
<evidence type="ECO:0000313" key="2">
    <source>
        <dbReference type="Proteomes" id="UP000321379"/>
    </source>
</evidence>
<comment type="caution">
    <text evidence="1">The sequence shown here is derived from an EMBL/GenBank/DDBJ whole genome shotgun (WGS) entry which is preliminary data.</text>
</comment>
<organism evidence="1 2">
    <name type="scientific">Lacisediminihabitans profunda</name>
    <dbReference type="NCBI Taxonomy" id="2594790"/>
    <lineage>
        <taxon>Bacteria</taxon>
        <taxon>Bacillati</taxon>
        <taxon>Actinomycetota</taxon>
        <taxon>Actinomycetes</taxon>
        <taxon>Micrococcales</taxon>
        <taxon>Microbacteriaceae</taxon>
        <taxon>Lacisediminihabitans</taxon>
    </lineage>
</organism>
<proteinExistence type="predicted"/>
<accession>A0A5C8UM61</accession>
<protein>
    <submittedName>
        <fullName evidence="1">Uncharacterized protein</fullName>
    </submittedName>
</protein>
<dbReference type="RefSeq" id="WP_147784458.1">
    <property type="nucleotide sequence ID" value="NZ_VRMG01000009.1"/>
</dbReference>
<gene>
    <name evidence="1" type="ORF">FVP33_14845</name>
</gene>
<keyword evidence="2" id="KW-1185">Reference proteome</keyword>
<evidence type="ECO:0000313" key="1">
    <source>
        <dbReference type="EMBL" id="TXN29442.1"/>
    </source>
</evidence>